<feature type="compositionally biased region" description="Basic and acidic residues" evidence="1">
    <location>
        <begin position="147"/>
        <end position="161"/>
    </location>
</feature>
<evidence type="ECO:0000313" key="3">
    <source>
        <dbReference type="EMBL" id="GLS61804.1"/>
    </source>
</evidence>
<feature type="compositionally biased region" description="Low complexity" evidence="1">
    <location>
        <begin position="254"/>
        <end position="269"/>
    </location>
</feature>
<evidence type="ECO:0000313" key="2">
    <source>
        <dbReference type="EMBL" id="GEP02595.1"/>
    </source>
</evidence>
<feature type="compositionally biased region" description="Basic and acidic residues" evidence="1">
    <location>
        <begin position="225"/>
        <end position="253"/>
    </location>
</feature>
<dbReference type="AlphaFoldDB" id="A0A512IY25"/>
<evidence type="ECO:0000256" key="1">
    <source>
        <dbReference type="SAM" id="MobiDB-lite"/>
    </source>
</evidence>
<feature type="compositionally biased region" description="Basic and acidic residues" evidence="1">
    <location>
        <begin position="276"/>
        <end position="288"/>
    </location>
</feature>
<feature type="compositionally biased region" description="Low complexity" evidence="1">
    <location>
        <begin position="185"/>
        <end position="207"/>
    </location>
</feature>
<gene>
    <name evidence="3" type="ORF">GCM10007888_01850</name>
    <name evidence="2" type="ORF">MOX02_06330</name>
</gene>
<dbReference type="Proteomes" id="UP001156856">
    <property type="component" value="Unassembled WGS sequence"/>
</dbReference>
<reference evidence="2 4" key="3">
    <citation type="submission" date="2019-07" db="EMBL/GenBank/DDBJ databases">
        <title>Whole genome shotgun sequence of Methylobacterium oxalidis NBRC 107715.</title>
        <authorList>
            <person name="Hosoyama A."/>
            <person name="Uohara A."/>
            <person name="Ohji S."/>
            <person name="Ichikawa N."/>
        </authorList>
    </citation>
    <scope>NUCLEOTIDE SEQUENCE [LARGE SCALE GENOMIC DNA]</scope>
    <source>
        <strain evidence="2 4">NBRC 107715</strain>
    </source>
</reference>
<reference evidence="5" key="2">
    <citation type="journal article" date="2019" name="Int. J. Syst. Evol. Microbiol.">
        <title>The Global Catalogue of Microorganisms (GCM) 10K type strain sequencing project: providing services to taxonomists for standard genome sequencing and annotation.</title>
        <authorList>
            <consortium name="The Broad Institute Genomics Platform"/>
            <consortium name="The Broad Institute Genome Sequencing Center for Infectious Disease"/>
            <person name="Wu L."/>
            <person name="Ma J."/>
        </authorList>
    </citation>
    <scope>NUCLEOTIDE SEQUENCE [LARGE SCALE GENOMIC DNA]</scope>
    <source>
        <strain evidence="5">NBRC 107715</strain>
    </source>
</reference>
<comment type="caution">
    <text evidence="2">The sequence shown here is derived from an EMBL/GenBank/DDBJ whole genome shotgun (WGS) entry which is preliminary data.</text>
</comment>
<reference evidence="3" key="4">
    <citation type="submission" date="2023-01" db="EMBL/GenBank/DDBJ databases">
        <title>Draft genome sequence of Methylobacterium oxalidis strain NBRC 107715.</title>
        <authorList>
            <person name="Sun Q."/>
            <person name="Mori K."/>
        </authorList>
    </citation>
    <scope>NUCLEOTIDE SEQUENCE</scope>
    <source>
        <strain evidence="3">NBRC 107715</strain>
    </source>
</reference>
<accession>A0A512IY25</accession>
<evidence type="ECO:0000313" key="5">
    <source>
        <dbReference type="Proteomes" id="UP001156856"/>
    </source>
</evidence>
<dbReference type="Proteomes" id="UP000321960">
    <property type="component" value="Unassembled WGS sequence"/>
</dbReference>
<sequence length="352" mass="36916">MAARALVRRNGDANRIARHLRAGLAAGILMLTAGAAQAQYLYEDEILSPRAVAWRLADRGFSGLSRPRFDGQDYVVEAVAPNGARVRLFVDARAGDIVGRQRLDPAPAPRLARPAPGYGWTEADARLVPPADIPQPGGRILPPRPDLYGRTEAEPAPRRQTQDANPLGVNPDARARPEPQRRAARLAPAAPAAGAPGAPAAKPGEPRSAVRTAPEAPHPSLKAADPARETVKDTAKDAPKAEERTKPETREAAVEPPKAAPPAAQTPAAVQPPPKEAAEKAQEVKAVEPKAAQGKAAEGDAPEKSAEIKPAEAERRPGTSGWQDPPPEGKRNVRVIGGATVVTRPSAEGGAE</sequence>
<dbReference type="EMBL" id="BSPK01000004">
    <property type="protein sequence ID" value="GLS61804.1"/>
    <property type="molecule type" value="Genomic_DNA"/>
</dbReference>
<reference evidence="3" key="1">
    <citation type="journal article" date="2014" name="Int. J. Syst. Evol. Microbiol.">
        <title>Complete genome of a new Firmicutes species belonging to the dominant human colonic microbiota ('Ruminococcus bicirculans') reveals two chromosomes and a selective capacity to utilize plant glucans.</title>
        <authorList>
            <consortium name="NISC Comparative Sequencing Program"/>
            <person name="Wegmann U."/>
            <person name="Louis P."/>
            <person name="Goesmann A."/>
            <person name="Henrissat B."/>
            <person name="Duncan S.H."/>
            <person name="Flint H.J."/>
        </authorList>
    </citation>
    <scope>NUCLEOTIDE SEQUENCE</scope>
    <source>
        <strain evidence="3">NBRC 107715</strain>
    </source>
</reference>
<feature type="region of interest" description="Disordered" evidence="1">
    <location>
        <begin position="128"/>
        <end position="352"/>
    </location>
</feature>
<evidence type="ECO:0000313" key="4">
    <source>
        <dbReference type="Proteomes" id="UP000321960"/>
    </source>
</evidence>
<keyword evidence="5" id="KW-1185">Reference proteome</keyword>
<dbReference type="EMBL" id="BJZU01000005">
    <property type="protein sequence ID" value="GEP02595.1"/>
    <property type="molecule type" value="Genomic_DNA"/>
</dbReference>
<protein>
    <recommendedName>
        <fullName evidence="6">PepSY domain-containing protein</fullName>
    </recommendedName>
</protein>
<feature type="compositionally biased region" description="Basic and acidic residues" evidence="1">
    <location>
        <begin position="297"/>
        <end position="317"/>
    </location>
</feature>
<dbReference type="RefSeq" id="WP_176601341.1">
    <property type="nucleotide sequence ID" value="NZ_BJZU01000005.1"/>
</dbReference>
<organism evidence="2 4">
    <name type="scientific">Methylobacterium oxalidis</name>
    <dbReference type="NCBI Taxonomy" id="944322"/>
    <lineage>
        <taxon>Bacteria</taxon>
        <taxon>Pseudomonadati</taxon>
        <taxon>Pseudomonadota</taxon>
        <taxon>Alphaproteobacteria</taxon>
        <taxon>Hyphomicrobiales</taxon>
        <taxon>Methylobacteriaceae</taxon>
        <taxon>Methylobacterium</taxon>
    </lineage>
</organism>
<name>A0A512IY25_9HYPH</name>
<proteinExistence type="predicted"/>
<evidence type="ECO:0008006" key="6">
    <source>
        <dbReference type="Google" id="ProtNLM"/>
    </source>
</evidence>